<sequence length="323" mass="36257">MLSTFPSIFSSKYLHLLSVAATPFPPTPMLERQAEDAEASFLPSLPLSSGWIGTVLPDAPAETVQGGHLLGQDSETSMDLGTELLPANQSWPGAPDSASAYLHAAQPPNLIVDPNQLSTPDLTRPKETTIRLYGNVAEHLRNLKEEDSRRMQRTDSSTSLFEEKGAPTRIFDSVCICAGYRDKGPSMGWSFDYFGLSGDGKRRGYGDGVGWRGQESEATLPPNQRPPAEVPFICQLCNLRWTGSLYPDRMWRLSTEEERDRRLLRAPRDPLRDPDFSRPDFYQFQWYLKHQHDLLDPCVREVCGQIQALLPAWPARRSQREGP</sequence>
<proteinExistence type="predicted"/>
<name>A0A3N2Q495_SODAK</name>
<dbReference type="GeneID" id="39575122"/>
<dbReference type="AlphaFoldDB" id="A0A3N2Q495"/>
<dbReference type="Proteomes" id="UP000272025">
    <property type="component" value="Unassembled WGS sequence"/>
</dbReference>
<gene>
    <name evidence="1" type="ORF">SODALDRAFT_123956</name>
</gene>
<organism evidence="1 2">
    <name type="scientific">Sodiomyces alkalinus (strain CBS 110278 / VKM F-3762 / F11)</name>
    <name type="common">Alkaliphilic filamentous fungus</name>
    <dbReference type="NCBI Taxonomy" id="1314773"/>
    <lineage>
        <taxon>Eukaryota</taxon>
        <taxon>Fungi</taxon>
        <taxon>Dikarya</taxon>
        <taxon>Ascomycota</taxon>
        <taxon>Pezizomycotina</taxon>
        <taxon>Sordariomycetes</taxon>
        <taxon>Hypocreomycetidae</taxon>
        <taxon>Glomerellales</taxon>
        <taxon>Plectosphaerellaceae</taxon>
        <taxon>Sodiomyces</taxon>
    </lineage>
</organism>
<reference evidence="1 2" key="1">
    <citation type="journal article" date="2018" name="Mol. Ecol.">
        <title>The obligate alkalophilic soda-lake fungus Sodiomyces alkalinus has shifted to a protein diet.</title>
        <authorList>
            <person name="Grum-Grzhimaylo A.A."/>
            <person name="Falkoski D.L."/>
            <person name="van den Heuvel J."/>
            <person name="Valero-Jimenez C.A."/>
            <person name="Min B."/>
            <person name="Choi I.G."/>
            <person name="Lipzen A."/>
            <person name="Daum C.G."/>
            <person name="Aanen D.K."/>
            <person name="Tsang A."/>
            <person name="Henrissat B."/>
            <person name="Bilanenko E.N."/>
            <person name="de Vries R.P."/>
            <person name="van Kan J.A.L."/>
            <person name="Grigoriev I.V."/>
            <person name="Debets A.J.M."/>
        </authorList>
    </citation>
    <scope>NUCLEOTIDE SEQUENCE [LARGE SCALE GENOMIC DNA]</scope>
    <source>
        <strain evidence="1 2">F11</strain>
    </source>
</reference>
<evidence type="ECO:0000313" key="1">
    <source>
        <dbReference type="EMBL" id="ROT41611.1"/>
    </source>
</evidence>
<dbReference type="OrthoDB" id="4819217at2759"/>
<dbReference type="EMBL" id="ML119052">
    <property type="protein sequence ID" value="ROT41611.1"/>
    <property type="molecule type" value="Genomic_DNA"/>
</dbReference>
<protein>
    <submittedName>
        <fullName evidence="1">Uncharacterized protein</fullName>
    </submittedName>
</protein>
<accession>A0A3N2Q495</accession>
<evidence type="ECO:0000313" key="2">
    <source>
        <dbReference type="Proteomes" id="UP000272025"/>
    </source>
</evidence>
<keyword evidence="2" id="KW-1185">Reference proteome</keyword>
<dbReference type="RefSeq" id="XP_028469417.1">
    <property type="nucleotide sequence ID" value="XM_028606644.1"/>
</dbReference>